<evidence type="ECO:0000313" key="16">
    <source>
        <dbReference type="Proteomes" id="UP001524547"/>
    </source>
</evidence>
<sequence length="288" mass="33203">MRLALLVLAYREPEVLRAALPIYKAAGMDVFVHLDRKADLPAYVSRLGEAAENCRFIDRRASVFWAGFSMIEAELALILAAMPERSYERFTLVSDDTFPLRSPAELRAYLEEDHDRVMLRKLDADDPFMVRYQKFFFLDHQATALLGRPIESAAVDEAMLHHMAHLQDTMRRGKKPIDIFYGSQWWSITRSSMETILGRLEDDSHLLESFRYSAVPDEIMFQSLIGNYVPISHVRGGPVYVEWGKEPKPYVFRTDDELNAIGKDYAFARKFSASQPDGYSRLRHSNIR</sequence>
<evidence type="ECO:0000256" key="11">
    <source>
        <dbReference type="ARBA" id="ARBA00023136"/>
    </source>
</evidence>
<dbReference type="PANTHER" id="PTHR46025">
    <property type="entry name" value="XYLOSYLTRANSFERASE OXT"/>
    <property type="match status" value="1"/>
</dbReference>
<keyword evidence="4" id="KW-0808">Transferase</keyword>
<evidence type="ECO:0000256" key="14">
    <source>
        <dbReference type="ARBA" id="ARBA00042865"/>
    </source>
</evidence>
<name>A0ABT1VVY7_9PROT</name>
<keyword evidence="7" id="KW-0256">Endoplasmic reticulum</keyword>
<keyword evidence="11" id="KW-0472">Membrane</keyword>
<accession>A0ABT1VVY7</accession>
<evidence type="ECO:0000256" key="2">
    <source>
        <dbReference type="ARBA" id="ARBA00004648"/>
    </source>
</evidence>
<dbReference type="PANTHER" id="PTHR46025:SF3">
    <property type="entry name" value="XYLOSYLTRANSFERASE OXT"/>
    <property type="match status" value="1"/>
</dbReference>
<evidence type="ECO:0000313" key="15">
    <source>
        <dbReference type="EMBL" id="MCQ8239535.1"/>
    </source>
</evidence>
<keyword evidence="16" id="KW-1185">Reference proteome</keyword>
<evidence type="ECO:0000256" key="10">
    <source>
        <dbReference type="ARBA" id="ARBA00023034"/>
    </source>
</evidence>
<evidence type="ECO:0000256" key="4">
    <source>
        <dbReference type="ARBA" id="ARBA00022679"/>
    </source>
</evidence>
<evidence type="ECO:0000256" key="8">
    <source>
        <dbReference type="ARBA" id="ARBA00022968"/>
    </source>
</evidence>
<keyword evidence="9" id="KW-1133">Transmembrane helix</keyword>
<dbReference type="Proteomes" id="UP001524547">
    <property type="component" value="Unassembled WGS sequence"/>
</dbReference>
<gene>
    <name evidence="15" type="ORF">NFI88_01595</name>
</gene>
<reference evidence="15 16" key="1">
    <citation type="submission" date="2022-06" db="EMBL/GenBank/DDBJ databases">
        <title>Rhizosaccharibacter gen. nov. sp. nov. KSS12, endophytic bacteria isolated from sugarcane.</title>
        <authorList>
            <person name="Pitiwittayakul N."/>
        </authorList>
    </citation>
    <scope>NUCLEOTIDE SEQUENCE [LARGE SCALE GENOMIC DNA]</scope>
    <source>
        <strain evidence="15 16">KSS12</strain>
    </source>
</reference>
<dbReference type="InterPro" id="IPR003406">
    <property type="entry name" value="Glyco_trans_14"/>
</dbReference>
<organism evidence="15 16">
    <name type="scientific">Rhizosaccharibacter radicis</name>
    <dbReference type="NCBI Taxonomy" id="2782605"/>
    <lineage>
        <taxon>Bacteria</taxon>
        <taxon>Pseudomonadati</taxon>
        <taxon>Pseudomonadota</taxon>
        <taxon>Alphaproteobacteria</taxon>
        <taxon>Acetobacterales</taxon>
        <taxon>Acetobacteraceae</taxon>
        <taxon>Rhizosaccharibacter</taxon>
    </lineage>
</organism>
<keyword evidence="12" id="KW-1015">Disulfide bond</keyword>
<comment type="caution">
    <text evidence="15">The sequence shown here is derived from an EMBL/GenBank/DDBJ whole genome shotgun (WGS) entry which is preliminary data.</text>
</comment>
<dbReference type="InterPro" id="IPR043538">
    <property type="entry name" value="XYLT"/>
</dbReference>
<protein>
    <recommendedName>
        <fullName evidence="14">Peptide O-xylosyltransferase</fullName>
    </recommendedName>
</protein>
<evidence type="ECO:0000256" key="5">
    <source>
        <dbReference type="ARBA" id="ARBA00022692"/>
    </source>
</evidence>
<keyword evidence="6" id="KW-0479">Metal-binding</keyword>
<keyword evidence="5" id="KW-0812">Transmembrane</keyword>
<evidence type="ECO:0000256" key="7">
    <source>
        <dbReference type="ARBA" id="ARBA00022824"/>
    </source>
</evidence>
<dbReference type="EMBL" id="JAMZEJ010000001">
    <property type="protein sequence ID" value="MCQ8239535.1"/>
    <property type="molecule type" value="Genomic_DNA"/>
</dbReference>
<dbReference type="RefSeq" id="WP_422918270.1">
    <property type="nucleotide sequence ID" value="NZ_JAMZEJ010000001.1"/>
</dbReference>
<evidence type="ECO:0000256" key="6">
    <source>
        <dbReference type="ARBA" id="ARBA00022723"/>
    </source>
</evidence>
<evidence type="ECO:0000256" key="12">
    <source>
        <dbReference type="ARBA" id="ARBA00023157"/>
    </source>
</evidence>
<keyword evidence="3" id="KW-0328">Glycosyltransferase</keyword>
<keyword evidence="13" id="KW-0325">Glycoprotein</keyword>
<keyword evidence="8" id="KW-0735">Signal-anchor</keyword>
<evidence type="ECO:0000256" key="1">
    <source>
        <dbReference type="ARBA" id="ARBA00004323"/>
    </source>
</evidence>
<keyword evidence="10" id="KW-0333">Golgi apparatus</keyword>
<dbReference type="Pfam" id="PF02485">
    <property type="entry name" value="Branch"/>
    <property type="match status" value="1"/>
</dbReference>
<evidence type="ECO:0000256" key="3">
    <source>
        <dbReference type="ARBA" id="ARBA00022676"/>
    </source>
</evidence>
<evidence type="ECO:0000256" key="9">
    <source>
        <dbReference type="ARBA" id="ARBA00022989"/>
    </source>
</evidence>
<proteinExistence type="predicted"/>
<evidence type="ECO:0000256" key="13">
    <source>
        <dbReference type="ARBA" id="ARBA00023180"/>
    </source>
</evidence>
<comment type="subcellular location">
    <subcellularLocation>
        <location evidence="2">Endoplasmic reticulum membrane</location>
        <topology evidence="2">Single-pass type II membrane protein</topology>
    </subcellularLocation>
    <subcellularLocation>
        <location evidence="1">Golgi apparatus membrane</location>
        <topology evidence="1">Single-pass type II membrane protein</topology>
    </subcellularLocation>
</comment>